<proteinExistence type="predicted"/>
<organism evidence="1 2">
    <name type="scientific">Elaeophora elaphi</name>
    <dbReference type="NCBI Taxonomy" id="1147741"/>
    <lineage>
        <taxon>Eukaryota</taxon>
        <taxon>Metazoa</taxon>
        <taxon>Ecdysozoa</taxon>
        <taxon>Nematoda</taxon>
        <taxon>Chromadorea</taxon>
        <taxon>Rhabditida</taxon>
        <taxon>Spirurina</taxon>
        <taxon>Spiruromorpha</taxon>
        <taxon>Filarioidea</taxon>
        <taxon>Onchocercidae</taxon>
        <taxon>Elaeophora</taxon>
    </lineage>
</organism>
<dbReference type="WBParaSite" id="EEL_0001057201-mRNA-1">
    <property type="protein sequence ID" value="EEL_0001057201-mRNA-1"/>
    <property type="gene ID" value="EEL_0001057201"/>
</dbReference>
<sequence>MPYFPVCLPTVDFQDPCEFISAQQQQMLMTARSVTTLAEKLPGLQGQNYQFISAAGANHNSGTGSYVLVNQQSTDTCDYLGNSLSSSGNSIDNVVPCSKITNSMVTSAKQHEPQRVTCVFTDGSTNGMNRDIDEDGTKLQRFYSSRNVTFQGLQLAKRFVCSVSVSNCVAS</sequence>
<dbReference type="AlphaFoldDB" id="A0A0R3S700"/>
<dbReference type="Proteomes" id="UP000050640">
    <property type="component" value="Unplaced"/>
</dbReference>
<accession>A0A0R3S700</accession>
<name>A0A0R3S700_9BILA</name>
<protein>
    <submittedName>
        <fullName evidence="2">DUF2235 domain-containing protein</fullName>
    </submittedName>
</protein>
<evidence type="ECO:0000313" key="2">
    <source>
        <dbReference type="WBParaSite" id="EEL_0001057201-mRNA-1"/>
    </source>
</evidence>
<evidence type="ECO:0000313" key="1">
    <source>
        <dbReference type="Proteomes" id="UP000050640"/>
    </source>
</evidence>
<keyword evidence="1" id="KW-1185">Reference proteome</keyword>
<reference evidence="2" key="1">
    <citation type="submission" date="2017-02" db="UniProtKB">
        <authorList>
            <consortium name="WormBaseParasite"/>
        </authorList>
    </citation>
    <scope>IDENTIFICATION</scope>
</reference>